<keyword evidence="3" id="KW-1185">Reference proteome</keyword>
<feature type="compositionally biased region" description="Low complexity" evidence="1">
    <location>
        <begin position="23"/>
        <end position="32"/>
    </location>
</feature>
<protein>
    <submittedName>
        <fullName evidence="2">Lipoprotein</fullName>
    </submittedName>
</protein>
<dbReference type="EMBL" id="CP000011">
    <property type="protein sequence ID" value="AAU45871.1"/>
    <property type="molecule type" value="Genomic_DNA"/>
</dbReference>
<evidence type="ECO:0000313" key="2">
    <source>
        <dbReference type="EMBL" id="AAU45871.1"/>
    </source>
</evidence>
<dbReference type="PATRIC" id="fig|243160.12.peg.5289"/>
<gene>
    <name evidence="2" type="ordered locus">BMAA1695</name>
</gene>
<sequence length="62" mass="6367">MGRHAELLKDRVSVAGGGGGACGRLPAGSRPRGAGRGRHATLAENRGARYWTRSAASTPQVP</sequence>
<dbReference type="KEGG" id="bma:BMAA1695"/>
<evidence type="ECO:0000256" key="1">
    <source>
        <dbReference type="SAM" id="MobiDB-lite"/>
    </source>
</evidence>
<name>A0A0H2WAG5_BURMA</name>
<accession>A0A0H2WAG5</accession>
<proteinExistence type="predicted"/>
<reference evidence="2 3" key="1">
    <citation type="journal article" date="2004" name="Proc. Natl. Acad. Sci. U.S.A.">
        <title>Structural flexibility in the Burkholderia mallei genome.</title>
        <authorList>
            <person name="Nierman W.C."/>
            <person name="DeShazer D."/>
            <person name="Kim H.S."/>
            <person name="Tettelin H."/>
            <person name="Nelson K.E."/>
            <person name="Feldblyum T."/>
            <person name="Ulrich R.L."/>
            <person name="Ronning C.M."/>
            <person name="Brinkac L.M."/>
            <person name="Daugherty S.C."/>
            <person name="Davidsen T.D."/>
            <person name="Deboy R.T."/>
            <person name="Dimitrov G."/>
            <person name="Dodson R.J."/>
            <person name="Durkin A.S."/>
            <person name="Gwinn M.L."/>
            <person name="Haft D.H."/>
            <person name="Khouri H."/>
            <person name="Kolonay J.F."/>
            <person name="Madupu R."/>
            <person name="Mohammoud Y."/>
            <person name="Nelson W.C."/>
            <person name="Radune D."/>
            <person name="Romero C.M."/>
            <person name="Sarria S."/>
            <person name="Selengut J."/>
            <person name="Shamblin C."/>
            <person name="Sullivan S.A."/>
            <person name="White O."/>
            <person name="Yu Y."/>
            <person name="Zafar N."/>
            <person name="Zhou L."/>
            <person name="Fraser C.M."/>
        </authorList>
    </citation>
    <scope>NUCLEOTIDE SEQUENCE [LARGE SCALE GENOMIC DNA]</scope>
    <source>
        <strain evidence="2 3">ATCC 23344</strain>
    </source>
</reference>
<dbReference type="PROSITE" id="PS51257">
    <property type="entry name" value="PROKAR_LIPOPROTEIN"/>
    <property type="match status" value="1"/>
</dbReference>
<dbReference type="HOGENOM" id="CLU_208334_0_0_4"/>
<feature type="region of interest" description="Disordered" evidence="1">
    <location>
        <begin position="15"/>
        <end position="39"/>
    </location>
</feature>
<organism evidence="2 3">
    <name type="scientific">Burkholderia mallei (strain ATCC 23344)</name>
    <dbReference type="NCBI Taxonomy" id="243160"/>
    <lineage>
        <taxon>Bacteria</taxon>
        <taxon>Pseudomonadati</taxon>
        <taxon>Pseudomonadota</taxon>
        <taxon>Betaproteobacteria</taxon>
        <taxon>Burkholderiales</taxon>
        <taxon>Burkholderiaceae</taxon>
        <taxon>Burkholderia</taxon>
        <taxon>pseudomallei group</taxon>
    </lineage>
</organism>
<keyword evidence="2" id="KW-0449">Lipoprotein</keyword>
<dbReference type="AlphaFoldDB" id="A0A0H2WAG5"/>
<dbReference type="Proteomes" id="UP000006693">
    <property type="component" value="Chromosome 2"/>
</dbReference>
<evidence type="ECO:0000313" key="3">
    <source>
        <dbReference type="Proteomes" id="UP000006693"/>
    </source>
</evidence>